<dbReference type="EMBL" id="BKCJ010962174">
    <property type="protein sequence ID" value="GFC54686.1"/>
    <property type="molecule type" value="Genomic_DNA"/>
</dbReference>
<sequence length="292" mass="33251">LKKLDRVLGNFKFNDAFRDAHAVFYPYRTSDHSPAILKIPGSVKSKPKPFKFSNILTQHARFKEVVNGVWTTNVSGFSMYKVVKKLKCLKKPFRILLYEHGNLHLNVDHLCKELDQVQTELDSDPSNVHLRDKEVAYVIAYNEVLLLQERFLKQQAKVQWLKEGDANSAYFHKAVKSRNLNLQNIFGVTLDEPTALEMVQNVSSREVKEAMFSMGNDKSPGPDGFTAAFFKEAWDIVGNDVVKAVGEFFTNGNLLKELNHTVIALILKIKNPSRVNDYRPISCCNVLFKCLS</sequence>
<comment type="caution">
    <text evidence="1">The sequence shown here is derived from an EMBL/GenBank/DDBJ whole genome shotgun (WGS) entry which is preliminary data.</text>
</comment>
<dbReference type="AlphaFoldDB" id="A0A699PXP3"/>
<gene>
    <name evidence="1" type="ORF">Tci_826656</name>
</gene>
<protein>
    <recommendedName>
        <fullName evidence="2">RNA-directed DNA polymerase, eukaryota, reverse transcriptase zinc-binding domain protein</fullName>
    </recommendedName>
</protein>
<organism evidence="1">
    <name type="scientific">Tanacetum cinerariifolium</name>
    <name type="common">Dalmatian daisy</name>
    <name type="synonym">Chrysanthemum cinerariifolium</name>
    <dbReference type="NCBI Taxonomy" id="118510"/>
    <lineage>
        <taxon>Eukaryota</taxon>
        <taxon>Viridiplantae</taxon>
        <taxon>Streptophyta</taxon>
        <taxon>Embryophyta</taxon>
        <taxon>Tracheophyta</taxon>
        <taxon>Spermatophyta</taxon>
        <taxon>Magnoliopsida</taxon>
        <taxon>eudicotyledons</taxon>
        <taxon>Gunneridae</taxon>
        <taxon>Pentapetalae</taxon>
        <taxon>asterids</taxon>
        <taxon>campanulids</taxon>
        <taxon>Asterales</taxon>
        <taxon>Asteraceae</taxon>
        <taxon>Asteroideae</taxon>
        <taxon>Anthemideae</taxon>
        <taxon>Anthemidinae</taxon>
        <taxon>Tanacetum</taxon>
    </lineage>
</organism>
<name>A0A699PXP3_TANCI</name>
<proteinExistence type="predicted"/>
<reference evidence="1" key="1">
    <citation type="journal article" date="2019" name="Sci. Rep.">
        <title>Draft genome of Tanacetum cinerariifolium, the natural source of mosquito coil.</title>
        <authorList>
            <person name="Yamashiro T."/>
            <person name="Shiraishi A."/>
            <person name="Satake H."/>
            <person name="Nakayama K."/>
        </authorList>
    </citation>
    <scope>NUCLEOTIDE SEQUENCE</scope>
</reference>
<dbReference type="InterPro" id="IPR052343">
    <property type="entry name" value="Retrotransposon-Effector_Assoc"/>
</dbReference>
<dbReference type="PANTHER" id="PTHR46890">
    <property type="entry name" value="NON-LTR RETROLELEMENT REVERSE TRANSCRIPTASE-LIKE PROTEIN-RELATED"/>
    <property type="match status" value="1"/>
</dbReference>
<accession>A0A699PXP3</accession>
<dbReference type="PANTHER" id="PTHR46890:SF48">
    <property type="entry name" value="RNA-DIRECTED DNA POLYMERASE"/>
    <property type="match status" value="1"/>
</dbReference>
<feature type="non-terminal residue" evidence="1">
    <location>
        <position position="1"/>
    </location>
</feature>
<evidence type="ECO:0008006" key="2">
    <source>
        <dbReference type="Google" id="ProtNLM"/>
    </source>
</evidence>
<evidence type="ECO:0000313" key="1">
    <source>
        <dbReference type="EMBL" id="GFC54686.1"/>
    </source>
</evidence>